<protein>
    <submittedName>
        <fullName evidence="2">Uncharacterized protein</fullName>
    </submittedName>
</protein>
<evidence type="ECO:0000313" key="2">
    <source>
        <dbReference type="EMBL" id="MEQ2204885.1"/>
    </source>
</evidence>
<name>A0ABV0R9R5_9TELE</name>
<evidence type="ECO:0000313" key="3">
    <source>
        <dbReference type="Proteomes" id="UP001434883"/>
    </source>
</evidence>
<evidence type="ECO:0000256" key="1">
    <source>
        <dbReference type="SAM" id="MobiDB-lite"/>
    </source>
</evidence>
<dbReference type="Proteomes" id="UP001434883">
    <property type="component" value="Unassembled WGS sequence"/>
</dbReference>
<sequence length="101" mass="10924">MHQIEEKSEQRSPHWDSKLEIPPPGSGPLHLPRADPHLGAGDAGINSMPCRQPLSPMPCTSSLRFGELLARPQPAPWLQCGATVGDPACLANSVAEFDFWS</sequence>
<feature type="compositionally biased region" description="Basic and acidic residues" evidence="1">
    <location>
        <begin position="1"/>
        <end position="19"/>
    </location>
</feature>
<accession>A0ABV0R9R5</accession>
<feature type="region of interest" description="Disordered" evidence="1">
    <location>
        <begin position="1"/>
        <end position="49"/>
    </location>
</feature>
<dbReference type="EMBL" id="JAHRIN010037999">
    <property type="protein sequence ID" value="MEQ2204885.1"/>
    <property type="molecule type" value="Genomic_DNA"/>
</dbReference>
<organism evidence="2 3">
    <name type="scientific">Xenoophorus captivus</name>
    <dbReference type="NCBI Taxonomy" id="1517983"/>
    <lineage>
        <taxon>Eukaryota</taxon>
        <taxon>Metazoa</taxon>
        <taxon>Chordata</taxon>
        <taxon>Craniata</taxon>
        <taxon>Vertebrata</taxon>
        <taxon>Euteleostomi</taxon>
        <taxon>Actinopterygii</taxon>
        <taxon>Neopterygii</taxon>
        <taxon>Teleostei</taxon>
        <taxon>Neoteleostei</taxon>
        <taxon>Acanthomorphata</taxon>
        <taxon>Ovalentaria</taxon>
        <taxon>Atherinomorphae</taxon>
        <taxon>Cyprinodontiformes</taxon>
        <taxon>Goodeidae</taxon>
        <taxon>Xenoophorus</taxon>
    </lineage>
</organism>
<reference evidence="2 3" key="1">
    <citation type="submission" date="2021-06" db="EMBL/GenBank/DDBJ databases">
        <authorList>
            <person name="Palmer J.M."/>
        </authorList>
    </citation>
    <scope>NUCLEOTIDE SEQUENCE [LARGE SCALE GENOMIC DNA]</scope>
    <source>
        <strain evidence="2 3">XC_2019</strain>
        <tissue evidence="2">Muscle</tissue>
    </source>
</reference>
<keyword evidence="3" id="KW-1185">Reference proteome</keyword>
<proteinExistence type="predicted"/>
<comment type="caution">
    <text evidence="2">The sequence shown here is derived from an EMBL/GenBank/DDBJ whole genome shotgun (WGS) entry which is preliminary data.</text>
</comment>
<gene>
    <name evidence="2" type="ORF">XENOCAPTIV_020371</name>
</gene>